<name>A0A0A9F974_ARUDO</name>
<accession>A0A0A9F974</accession>
<protein>
    <submittedName>
        <fullName evidence="1">PDIL2-1</fullName>
    </submittedName>
</protein>
<reference evidence="1" key="1">
    <citation type="submission" date="2014-09" db="EMBL/GenBank/DDBJ databases">
        <authorList>
            <person name="Magalhaes I.L.F."/>
            <person name="Oliveira U."/>
            <person name="Santos F.R."/>
            <person name="Vidigal T.H.D.A."/>
            <person name="Brescovit A.D."/>
            <person name="Santos A.J."/>
        </authorList>
    </citation>
    <scope>NUCLEOTIDE SEQUENCE</scope>
    <source>
        <tissue evidence="1">Shoot tissue taken approximately 20 cm above the soil surface</tissue>
    </source>
</reference>
<sequence>MVRPLQEACSRV</sequence>
<reference evidence="1" key="2">
    <citation type="journal article" date="2015" name="Data Brief">
        <title>Shoot transcriptome of the giant reed, Arundo donax.</title>
        <authorList>
            <person name="Barrero R.A."/>
            <person name="Guerrero F.D."/>
            <person name="Moolhuijzen P."/>
            <person name="Goolsby J.A."/>
            <person name="Tidwell J."/>
            <person name="Bellgard S.E."/>
            <person name="Bellgard M.I."/>
        </authorList>
    </citation>
    <scope>NUCLEOTIDE SEQUENCE</scope>
    <source>
        <tissue evidence="1">Shoot tissue taken approximately 20 cm above the soil surface</tissue>
    </source>
</reference>
<evidence type="ECO:0000313" key="1">
    <source>
        <dbReference type="EMBL" id="JAE04823.1"/>
    </source>
</evidence>
<dbReference type="EMBL" id="GBRH01193073">
    <property type="protein sequence ID" value="JAE04823.1"/>
    <property type="molecule type" value="Transcribed_RNA"/>
</dbReference>
<proteinExistence type="predicted"/>
<organism evidence="1">
    <name type="scientific">Arundo donax</name>
    <name type="common">Giant reed</name>
    <name type="synonym">Donax arundinaceus</name>
    <dbReference type="NCBI Taxonomy" id="35708"/>
    <lineage>
        <taxon>Eukaryota</taxon>
        <taxon>Viridiplantae</taxon>
        <taxon>Streptophyta</taxon>
        <taxon>Embryophyta</taxon>
        <taxon>Tracheophyta</taxon>
        <taxon>Spermatophyta</taxon>
        <taxon>Magnoliopsida</taxon>
        <taxon>Liliopsida</taxon>
        <taxon>Poales</taxon>
        <taxon>Poaceae</taxon>
        <taxon>PACMAD clade</taxon>
        <taxon>Arundinoideae</taxon>
        <taxon>Arundineae</taxon>
        <taxon>Arundo</taxon>
    </lineage>
</organism>